<feature type="transmembrane region" description="Helical" evidence="7">
    <location>
        <begin position="394"/>
        <end position="411"/>
    </location>
</feature>
<evidence type="ECO:0000313" key="8">
    <source>
        <dbReference type="EMBL" id="GAA3391377.1"/>
    </source>
</evidence>
<feature type="transmembrane region" description="Helical" evidence="7">
    <location>
        <begin position="370"/>
        <end position="388"/>
    </location>
</feature>
<evidence type="ECO:0000256" key="4">
    <source>
        <dbReference type="ARBA" id="ARBA00022989"/>
    </source>
</evidence>
<gene>
    <name evidence="8" type="ORF">GCM10020369_49110</name>
</gene>
<protein>
    <submittedName>
        <fullName evidence="8">Uncharacterized protein</fullName>
    </submittedName>
</protein>
<feature type="transmembrane region" description="Helical" evidence="7">
    <location>
        <begin position="264"/>
        <end position="291"/>
    </location>
</feature>
<accession>A0ABP6T3H2</accession>
<sequence length="416" mass="42557">MPTQGGSTAVPDAAKVTDGVSVTDASSGAAPDGGDAERAAAPGAPPARGPLPHRPADAAETASRSADDADADDADADADDADADDALESAEIASGGHHLEHGPAESAPAAPGKRRVRQALITGAKAALLLAMIGFAGYALAQNWDEVSEALRQLDLWVALVSVPPVVLAMLCAMQVWRSLLSDLGAPIPARPAARIFFISQLGKYLPGSVWSIATQMELGREYKVPRRVGFAVGVLALVLTAAVGLPLAAVTLPVAAPDVLGRYWWGLLAIPALLAVLHPAVLGPLVNFGFRLIRQPPLPKLPSTRGMARAAGWQVLVSVCFGLHAWILLVGLGAPTGRALFAAIGGYALAYALGLLAIPLPAGAGVRDVVLVAALASVVTGPEALLVAVLSRVALTVVDLALGCGFLAFVRRKKP</sequence>
<evidence type="ECO:0000256" key="6">
    <source>
        <dbReference type="SAM" id="MobiDB-lite"/>
    </source>
</evidence>
<feature type="transmembrane region" description="Helical" evidence="7">
    <location>
        <begin position="312"/>
        <end position="335"/>
    </location>
</feature>
<evidence type="ECO:0000256" key="1">
    <source>
        <dbReference type="ARBA" id="ARBA00004651"/>
    </source>
</evidence>
<feature type="compositionally biased region" description="Pro residues" evidence="6">
    <location>
        <begin position="43"/>
        <end position="53"/>
    </location>
</feature>
<evidence type="ECO:0000313" key="9">
    <source>
        <dbReference type="Proteomes" id="UP001501676"/>
    </source>
</evidence>
<evidence type="ECO:0000256" key="7">
    <source>
        <dbReference type="SAM" id="Phobius"/>
    </source>
</evidence>
<keyword evidence="4 7" id="KW-1133">Transmembrane helix</keyword>
<comment type="caution">
    <text evidence="8">The sequence shown here is derived from an EMBL/GenBank/DDBJ whole genome shotgun (WGS) entry which is preliminary data.</text>
</comment>
<feature type="region of interest" description="Disordered" evidence="6">
    <location>
        <begin position="1"/>
        <end position="81"/>
    </location>
</feature>
<keyword evidence="3 7" id="KW-0812">Transmembrane</keyword>
<dbReference type="Proteomes" id="UP001501676">
    <property type="component" value="Unassembled WGS sequence"/>
</dbReference>
<keyword evidence="2" id="KW-1003">Cell membrane</keyword>
<evidence type="ECO:0000256" key="3">
    <source>
        <dbReference type="ARBA" id="ARBA00022692"/>
    </source>
</evidence>
<name>A0ABP6T3H2_9ACTN</name>
<feature type="compositionally biased region" description="Acidic residues" evidence="6">
    <location>
        <begin position="68"/>
        <end position="81"/>
    </location>
</feature>
<keyword evidence="5 7" id="KW-0472">Membrane</keyword>
<organism evidence="8 9">
    <name type="scientific">Cryptosporangium minutisporangium</name>
    <dbReference type="NCBI Taxonomy" id="113569"/>
    <lineage>
        <taxon>Bacteria</taxon>
        <taxon>Bacillati</taxon>
        <taxon>Actinomycetota</taxon>
        <taxon>Actinomycetes</taxon>
        <taxon>Cryptosporangiales</taxon>
        <taxon>Cryptosporangiaceae</taxon>
        <taxon>Cryptosporangium</taxon>
    </lineage>
</organism>
<feature type="transmembrane region" description="Helical" evidence="7">
    <location>
        <begin position="341"/>
        <end position="363"/>
    </location>
</feature>
<feature type="transmembrane region" description="Helical" evidence="7">
    <location>
        <begin position="156"/>
        <end position="177"/>
    </location>
</feature>
<feature type="compositionally biased region" description="Low complexity" evidence="6">
    <location>
        <begin position="24"/>
        <end position="33"/>
    </location>
</feature>
<feature type="transmembrane region" description="Helical" evidence="7">
    <location>
        <begin position="229"/>
        <end position="252"/>
    </location>
</feature>
<evidence type="ECO:0000256" key="2">
    <source>
        <dbReference type="ARBA" id="ARBA00022475"/>
    </source>
</evidence>
<feature type="transmembrane region" description="Helical" evidence="7">
    <location>
        <begin position="119"/>
        <end position="141"/>
    </location>
</feature>
<reference evidence="9" key="1">
    <citation type="journal article" date="2019" name="Int. J. Syst. Evol. Microbiol.">
        <title>The Global Catalogue of Microorganisms (GCM) 10K type strain sequencing project: providing services to taxonomists for standard genome sequencing and annotation.</title>
        <authorList>
            <consortium name="The Broad Institute Genomics Platform"/>
            <consortium name="The Broad Institute Genome Sequencing Center for Infectious Disease"/>
            <person name="Wu L."/>
            <person name="Ma J."/>
        </authorList>
    </citation>
    <scope>NUCLEOTIDE SEQUENCE [LARGE SCALE GENOMIC DNA]</scope>
    <source>
        <strain evidence="9">JCM 9458</strain>
    </source>
</reference>
<comment type="subcellular location">
    <subcellularLocation>
        <location evidence="1">Cell membrane</location>
        <topology evidence="1">Multi-pass membrane protein</topology>
    </subcellularLocation>
</comment>
<dbReference type="EMBL" id="BAAAYN010000031">
    <property type="protein sequence ID" value="GAA3391377.1"/>
    <property type="molecule type" value="Genomic_DNA"/>
</dbReference>
<dbReference type="Pfam" id="PF03706">
    <property type="entry name" value="LPG_synthase_TM"/>
    <property type="match status" value="1"/>
</dbReference>
<evidence type="ECO:0000256" key="5">
    <source>
        <dbReference type="ARBA" id="ARBA00023136"/>
    </source>
</evidence>
<keyword evidence="9" id="KW-1185">Reference proteome</keyword>
<proteinExistence type="predicted"/>
<dbReference type="InterPro" id="IPR022791">
    <property type="entry name" value="L-PG_synthase/AglD"/>
</dbReference>